<feature type="transmembrane region" description="Helical" evidence="1">
    <location>
        <begin position="59"/>
        <end position="80"/>
    </location>
</feature>
<accession>A0A4Y9XPQ8</accession>
<evidence type="ECO:0000313" key="3">
    <source>
        <dbReference type="Proteomes" id="UP000298327"/>
    </source>
</evidence>
<keyword evidence="1" id="KW-1133">Transmembrane helix</keyword>
<keyword evidence="1" id="KW-0812">Transmembrane</keyword>
<comment type="caution">
    <text evidence="2">The sequence shown here is derived from an EMBL/GenBank/DDBJ whole genome shotgun (WGS) entry which is preliminary data.</text>
</comment>
<name>A0A4Y9XPQ8_9AGAM</name>
<evidence type="ECO:0000256" key="1">
    <source>
        <dbReference type="SAM" id="Phobius"/>
    </source>
</evidence>
<evidence type="ECO:0000313" key="2">
    <source>
        <dbReference type="EMBL" id="TFY52120.1"/>
    </source>
</evidence>
<keyword evidence="1" id="KW-0472">Membrane</keyword>
<dbReference type="AlphaFoldDB" id="A0A4Y9XPQ8"/>
<keyword evidence="3" id="KW-1185">Reference proteome</keyword>
<dbReference type="Proteomes" id="UP000298327">
    <property type="component" value="Unassembled WGS sequence"/>
</dbReference>
<dbReference type="EMBL" id="SEOQ01001369">
    <property type="protein sequence ID" value="TFY52120.1"/>
    <property type="molecule type" value="Genomic_DNA"/>
</dbReference>
<proteinExistence type="predicted"/>
<sequence length="93" mass="9948">MRVASAPDLYTGARLRFPSSSRYRNSRSEAHSHAFSLPFLMNALIDACVLSPDAALPPAIPFALSTPSCLPAPALMLLFVNRAAMASRGLFIA</sequence>
<organism evidence="2 3">
    <name type="scientific">Dentipellis fragilis</name>
    <dbReference type="NCBI Taxonomy" id="205917"/>
    <lineage>
        <taxon>Eukaryota</taxon>
        <taxon>Fungi</taxon>
        <taxon>Dikarya</taxon>
        <taxon>Basidiomycota</taxon>
        <taxon>Agaricomycotina</taxon>
        <taxon>Agaricomycetes</taxon>
        <taxon>Russulales</taxon>
        <taxon>Hericiaceae</taxon>
        <taxon>Dentipellis</taxon>
    </lineage>
</organism>
<reference evidence="2 3" key="1">
    <citation type="submission" date="2019-02" db="EMBL/GenBank/DDBJ databases">
        <title>Genome sequencing of the rare red list fungi Dentipellis fragilis.</title>
        <authorList>
            <person name="Buettner E."/>
            <person name="Kellner H."/>
        </authorList>
    </citation>
    <scope>NUCLEOTIDE SEQUENCE [LARGE SCALE GENOMIC DNA]</scope>
    <source>
        <strain evidence="2 3">DSM 105465</strain>
    </source>
</reference>
<gene>
    <name evidence="2" type="ORF">EVG20_g10697</name>
</gene>
<protein>
    <submittedName>
        <fullName evidence="2">Uncharacterized protein</fullName>
    </submittedName>
</protein>